<evidence type="ECO:0000313" key="2">
    <source>
        <dbReference type="Proteomes" id="UP000236291"/>
    </source>
</evidence>
<accession>A0A2K3K7Z4</accession>
<dbReference type="AlphaFoldDB" id="A0A2K3K7Z4"/>
<proteinExistence type="predicted"/>
<dbReference type="PANTHER" id="PTHR36617">
    <property type="entry name" value="PROTEIN, PUTATIVE-RELATED"/>
    <property type="match status" value="1"/>
</dbReference>
<reference evidence="1 2" key="2">
    <citation type="journal article" date="2017" name="Front. Plant Sci.">
        <title>Gene Classification and Mining of Molecular Markers Useful in Red Clover (Trifolium pratense) Breeding.</title>
        <authorList>
            <person name="Istvanek J."/>
            <person name="Dluhosova J."/>
            <person name="Dluhos P."/>
            <person name="Patkova L."/>
            <person name="Nedelnik J."/>
            <person name="Repkova J."/>
        </authorList>
    </citation>
    <scope>NUCLEOTIDE SEQUENCE [LARGE SCALE GENOMIC DNA]</scope>
    <source>
        <strain evidence="2">cv. Tatra</strain>
        <tissue evidence="1">Young leaves</tissue>
    </source>
</reference>
<reference evidence="1 2" key="1">
    <citation type="journal article" date="2014" name="Am. J. Bot.">
        <title>Genome assembly and annotation for red clover (Trifolium pratense; Fabaceae).</title>
        <authorList>
            <person name="Istvanek J."/>
            <person name="Jaros M."/>
            <person name="Krenek A."/>
            <person name="Repkova J."/>
        </authorList>
    </citation>
    <scope>NUCLEOTIDE SEQUENCE [LARGE SCALE GENOMIC DNA]</scope>
    <source>
        <strain evidence="2">cv. Tatra</strain>
        <tissue evidence="1">Young leaves</tissue>
    </source>
</reference>
<dbReference type="PANTHER" id="PTHR36617:SF5">
    <property type="entry name" value="OS05G0421675 PROTEIN"/>
    <property type="match status" value="1"/>
</dbReference>
<protein>
    <submittedName>
        <fullName evidence="1">Uncharacterized protein</fullName>
    </submittedName>
</protein>
<organism evidence="1 2">
    <name type="scientific">Trifolium pratense</name>
    <name type="common">Red clover</name>
    <dbReference type="NCBI Taxonomy" id="57577"/>
    <lineage>
        <taxon>Eukaryota</taxon>
        <taxon>Viridiplantae</taxon>
        <taxon>Streptophyta</taxon>
        <taxon>Embryophyta</taxon>
        <taxon>Tracheophyta</taxon>
        <taxon>Spermatophyta</taxon>
        <taxon>Magnoliopsida</taxon>
        <taxon>eudicotyledons</taxon>
        <taxon>Gunneridae</taxon>
        <taxon>Pentapetalae</taxon>
        <taxon>rosids</taxon>
        <taxon>fabids</taxon>
        <taxon>Fabales</taxon>
        <taxon>Fabaceae</taxon>
        <taxon>Papilionoideae</taxon>
        <taxon>50 kb inversion clade</taxon>
        <taxon>NPAAA clade</taxon>
        <taxon>Hologalegina</taxon>
        <taxon>IRL clade</taxon>
        <taxon>Trifolieae</taxon>
        <taxon>Trifolium</taxon>
    </lineage>
</organism>
<dbReference type="Proteomes" id="UP000236291">
    <property type="component" value="Unassembled WGS sequence"/>
</dbReference>
<sequence length="116" mass="13969">MLLGGWGTGQILFFEHTPRWMGLLYEWRRKLTAWEEEMLRECQILVSIISLQAQYSDRWRWQWQPDPDTDYTVRGAYQLLTTLNSIIMDDVEHLIWHPEVPLKVSILLDKIKLFSY</sequence>
<gene>
    <name evidence="1" type="ORF">L195_g052969</name>
</gene>
<feature type="non-terminal residue" evidence="1">
    <location>
        <position position="116"/>
    </location>
</feature>
<comment type="caution">
    <text evidence="1">The sequence shown here is derived from an EMBL/GenBank/DDBJ whole genome shotgun (WGS) entry which is preliminary data.</text>
</comment>
<evidence type="ECO:0000313" key="1">
    <source>
        <dbReference type="EMBL" id="PNX62415.1"/>
    </source>
</evidence>
<name>A0A2K3K7Z4_TRIPR</name>
<dbReference type="EMBL" id="ASHM01087699">
    <property type="protein sequence ID" value="PNX62415.1"/>
    <property type="molecule type" value="Genomic_DNA"/>
</dbReference>